<feature type="domain" description="Glycosyl hydrolase family 95 N-terminal" evidence="2">
    <location>
        <begin position="27"/>
        <end position="257"/>
    </location>
</feature>
<evidence type="ECO:0000256" key="1">
    <source>
        <dbReference type="SAM" id="SignalP"/>
    </source>
</evidence>
<keyword evidence="6" id="KW-1185">Reference proteome</keyword>
<dbReference type="InterPro" id="IPR054363">
    <property type="entry name" value="GH95_cat"/>
</dbReference>
<dbReference type="OrthoDB" id="2848340at2759"/>
<organism evidence="5 6">
    <name type="scientific">Penicillium antarcticum</name>
    <dbReference type="NCBI Taxonomy" id="416450"/>
    <lineage>
        <taxon>Eukaryota</taxon>
        <taxon>Fungi</taxon>
        <taxon>Dikarya</taxon>
        <taxon>Ascomycota</taxon>
        <taxon>Pezizomycotina</taxon>
        <taxon>Eurotiomycetes</taxon>
        <taxon>Eurotiomycetidae</taxon>
        <taxon>Eurotiales</taxon>
        <taxon>Aspergillaceae</taxon>
        <taxon>Penicillium</taxon>
    </lineage>
</organism>
<dbReference type="Pfam" id="PF14498">
    <property type="entry name" value="Glyco_hyd_65N_2"/>
    <property type="match status" value="1"/>
</dbReference>
<evidence type="ECO:0000259" key="3">
    <source>
        <dbReference type="Pfam" id="PF21307"/>
    </source>
</evidence>
<dbReference type="InterPro" id="IPR016518">
    <property type="entry name" value="Alpha-L-fucosidase"/>
</dbReference>
<reference evidence="6" key="1">
    <citation type="journal article" date="2017" name="Nat. Microbiol.">
        <title>Global analysis of biosynthetic gene clusters reveals vast potential of secondary metabolite production in Penicillium species.</title>
        <authorList>
            <person name="Nielsen J.C."/>
            <person name="Grijseels S."/>
            <person name="Prigent S."/>
            <person name="Ji B."/>
            <person name="Dainat J."/>
            <person name="Nielsen K.F."/>
            <person name="Frisvad J.C."/>
            <person name="Workman M."/>
            <person name="Nielsen J."/>
        </authorList>
    </citation>
    <scope>NUCLEOTIDE SEQUENCE [LARGE SCALE GENOMIC DNA]</scope>
    <source>
        <strain evidence="6">IBT 31811</strain>
    </source>
</reference>
<gene>
    <name evidence="5" type="ORF">PENANT_c016G08702</name>
</gene>
<dbReference type="SUPFAM" id="SSF48208">
    <property type="entry name" value="Six-hairpin glycosidases"/>
    <property type="match status" value="1"/>
</dbReference>
<dbReference type="Proteomes" id="UP000191672">
    <property type="component" value="Unassembled WGS sequence"/>
</dbReference>
<protein>
    <submittedName>
        <fullName evidence="5">Uncharacterized protein</fullName>
    </submittedName>
</protein>
<dbReference type="PIRSF" id="PIRSF007663">
    <property type="entry name" value="UCP007663"/>
    <property type="match status" value="1"/>
</dbReference>
<keyword evidence="1" id="KW-0732">Signal</keyword>
<evidence type="ECO:0000259" key="4">
    <source>
        <dbReference type="Pfam" id="PF22124"/>
    </source>
</evidence>
<proteinExistence type="predicted"/>
<comment type="caution">
    <text evidence="5">The sequence shown here is derived from an EMBL/GenBank/DDBJ whole genome shotgun (WGS) entry which is preliminary data.</text>
</comment>
<accession>A0A1V6Q389</accession>
<evidence type="ECO:0000259" key="2">
    <source>
        <dbReference type="Pfam" id="PF14498"/>
    </source>
</evidence>
<dbReference type="AlphaFoldDB" id="A0A1V6Q389"/>
<dbReference type="EMBL" id="MDYN01000016">
    <property type="protein sequence ID" value="OQD83477.1"/>
    <property type="molecule type" value="Genomic_DNA"/>
</dbReference>
<dbReference type="PANTHER" id="PTHR31084:SF0">
    <property type="entry name" value="ALPHA-L-FUCOSIDASE 2"/>
    <property type="match status" value="1"/>
</dbReference>
<feature type="signal peptide" evidence="1">
    <location>
        <begin position="1"/>
        <end position="19"/>
    </location>
</feature>
<dbReference type="InterPro" id="IPR008928">
    <property type="entry name" value="6-hairpin_glycosidase_sf"/>
</dbReference>
<dbReference type="Gene3D" id="1.50.10.10">
    <property type="match status" value="1"/>
</dbReference>
<dbReference type="PANTHER" id="PTHR31084">
    <property type="entry name" value="ALPHA-L-FUCOSIDASE 2"/>
    <property type="match status" value="1"/>
</dbReference>
<evidence type="ECO:0000313" key="5">
    <source>
        <dbReference type="EMBL" id="OQD83477.1"/>
    </source>
</evidence>
<dbReference type="GO" id="GO:0004560">
    <property type="term" value="F:alpha-L-fucosidase activity"/>
    <property type="evidence" value="ECO:0007669"/>
    <property type="project" value="InterPro"/>
</dbReference>
<dbReference type="GO" id="GO:0005975">
    <property type="term" value="P:carbohydrate metabolic process"/>
    <property type="evidence" value="ECO:0007669"/>
    <property type="project" value="InterPro"/>
</dbReference>
<name>A0A1V6Q389_9EURO</name>
<evidence type="ECO:0000313" key="6">
    <source>
        <dbReference type="Proteomes" id="UP000191672"/>
    </source>
</evidence>
<sequence length="781" mass="85551">MKVDLWVVSFTCFLKGVAAISGASGTLWYSSSAVDFTTALPIGNGRLGAMIYGKIGTETISLNEDSIWSGGFTSRINANAVATAPVVNDYMLDGNITQANSAWVSGMSTPLRESVYQPMCSLALDFGHDGATSYNRSLDLQTGVAAVSYMFGNTKYTREAIASFPDDILAFRFSASTSGSINFNLSLTRTQNVTSISVKSNESVILRGTGSVDDTISFISEARVVTEGGTVTANGEDSLIVKDADVAYIYVDGESSWRYTSDDTRTAALQKKLDSAVSLGWNEISRKAIQDYQSLAHRTSLDLGDSGAAGALATDQRLESWRAGSDFTTDPELITLMFNYGRYMLISSSRDGSLPANLQGIWNEDFAPEWDSKFTLDINLEMNYWASETTNLPETALPLFDHISRMQNRGEEVARQMYNMSGWVCHHNTDIWGDCAPLDQQTYYAAWPMSPAWLSLHLFEHYRFGRSTAFAEKVLPIVEAAIEFYYDFLQERSGYYVTPYGMSPENQYYIPSGKAIANGQSGLDVAPAMDRQLLHELFTGYLELKSARKETNGVAKAETYLSKIEGPVIGSLGQILEWSEEFDETELGHRHLSHLVGLFPGGQIHPGINETIFNAAAVSLKRRMDNGSGQTGWSAAWVIALYARLFDGDNALYRAGKLLENSVFDNLFGQTSIFQIDANLGFPGAIAELLLQSHAGFVHIGPSLPKSLIPNGSVAGLRARGGFVVDMSWKEHKITSANILSTLEGSLSVKVEDDRNFLVDGKEYSGPINTKAGWKYSITMT</sequence>
<dbReference type="Pfam" id="PF21307">
    <property type="entry name" value="Glyco_hydro_95_C"/>
    <property type="match status" value="1"/>
</dbReference>
<dbReference type="InterPro" id="IPR049053">
    <property type="entry name" value="AFCA-like_C"/>
</dbReference>
<dbReference type="InterPro" id="IPR012341">
    <property type="entry name" value="6hp_glycosidase-like_sf"/>
</dbReference>
<feature type="domain" description="Alpha fucosidase A-like C-terminal" evidence="3">
    <location>
        <begin position="692"/>
        <end position="766"/>
    </location>
</feature>
<feature type="domain" description="Glycosyl hydrolase family 95 catalytic" evidence="4">
    <location>
        <begin position="281"/>
        <end position="690"/>
    </location>
</feature>
<dbReference type="InterPro" id="IPR027414">
    <property type="entry name" value="GH95_N_dom"/>
</dbReference>
<feature type="chain" id="PRO_5012551273" evidence="1">
    <location>
        <begin position="20"/>
        <end position="781"/>
    </location>
</feature>
<dbReference type="Pfam" id="PF22124">
    <property type="entry name" value="Glyco_hydro_95_cat"/>
    <property type="match status" value="1"/>
</dbReference>